<feature type="domain" description="BACON" evidence="1">
    <location>
        <begin position="251"/>
        <end position="305"/>
    </location>
</feature>
<name>A0A1H5X057_XYLRU</name>
<dbReference type="AlphaFoldDB" id="A0A1H5X057"/>
<dbReference type="Gene3D" id="2.60.40.10">
    <property type="entry name" value="Immunoglobulins"/>
    <property type="match status" value="2"/>
</dbReference>
<sequence length="501" mass="52277">MKLRYFIPSLLAVVASVFTSCSDDNDPTYLSEIRVSQSFVALSTSGGSTSIDVEAAGSWSVSGAPDWLTVSPASGTGDGTITFSAAAAEGRTAEVLITCEGKTQRINVIQGITSISTATCAEVLAGPDSKTYRVTGTVTGIVNTTYGNWYLNDGTGEVYIYGTLDKKGATKNFLSLGLEVGDVVTVEGPKTTYNGTVELVDVTVINIVKSLVKCDSLTVAGVASNELPVAGGEITAHLTCKGNGAAVEIPAEAQSWLGVVSSTAGANPTITFRAAKNEGGDREATIIFKTTDGEKESTSQAVIKQKGAIVECGIADFLAAPVGNTQYRLTGVITKVANASYGNVYIKDYSGEAYVYGIGAKGDFEKAGLKVGDVVTLVGKRGEYKGAAQMTGAQLEKSNKVTEVSIADFLAKEDNNSVYYMVSGTIDEIANDTYGNLYITDGTNRLYVYGCYPGWGATGDARKGAIAAYGIKVGNKLTVIGPKSTYKGTPQVNGGIYFSHE</sequence>
<reference evidence="2 3" key="1">
    <citation type="submission" date="2016-10" db="EMBL/GenBank/DDBJ databases">
        <authorList>
            <person name="de Groot N.N."/>
        </authorList>
    </citation>
    <scope>NUCLEOTIDE SEQUENCE [LARGE SCALE GENOMIC DNA]</scope>
    <source>
        <strain evidence="2 3">AR32</strain>
    </source>
</reference>
<dbReference type="EMBL" id="FNUV01000007">
    <property type="protein sequence ID" value="SEG05088.1"/>
    <property type="molecule type" value="Genomic_DNA"/>
</dbReference>
<dbReference type="RefSeq" id="WP_036909803.1">
    <property type="nucleotide sequence ID" value="NZ_FNUV01000007.1"/>
</dbReference>
<evidence type="ECO:0000313" key="2">
    <source>
        <dbReference type="EMBL" id="SEG05088.1"/>
    </source>
</evidence>
<dbReference type="CDD" id="cd14948">
    <property type="entry name" value="BACON"/>
    <property type="match status" value="1"/>
</dbReference>
<evidence type="ECO:0000313" key="3">
    <source>
        <dbReference type="Proteomes" id="UP000236735"/>
    </source>
</evidence>
<evidence type="ECO:0000259" key="1">
    <source>
        <dbReference type="Pfam" id="PF13004"/>
    </source>
</evidence>
<dbReference type="Proteomes" id="UP000236735">
    <property type="component" value="Unassembled WGS sequence"/>
</dbReference>
<proteinExistence type="predicted"/>
<dbReference type="Pfam" id="PF13004">
    <property type="entry name" value="BACON"/>
    <property type="match status" value="2"/>
</dbReference>
<dbReference type="InterPro" id="IPR024361">
    <property type="entry name" value="BACON"/>
</dbReference>
<feature type="domain" description="BACON" evidence="1">
    <location>
        <begin position="58"/>
        <end position="110"/>
    </location>
</feature>
<protein>
    <submittedName>
        <fullName evidence="2">Putative binding domain-containing protein, N-terminal</fullName>
    </submittedName>
</protein>
<organism evidence="2 3">
    <name type="scientific">Xylanibacter ruminicola</name>
    <name type="common">Prevotella ruminicola</name>
    <dbReference type="NCBI Taxonomy" id="839"/>
    <lineage>
        <taxon>Bacteria</taxon>
        <taxon>Pseudomonadati</taxon>
        <taxon>Bacteroidota</taxon>
        <taxon>Bacteroidia</taxon>
        <taxon>Bacteroidales</taxon>
        <taxon>Prevotellaceae</taxon>
        <taxon>Xylanibacter</taxon>
    </lineage>
</organism>
<dbReference type="InterPro" id="IPR013783">
    <property type="entry name" value="Ig-like_fold"/>
</dbReference>
<gene>
    <name evidence="2" type="ORF">SAMN05216354_2600</name>
</gene>
<accession>A0A1H5X057</accession>
<dbReference type="PROSITE" id="PS51257">
    <property type="entry name" value="PROKAR_LIPOPROTEIN"/>
    <property type="match status" value="1"/>
</dbReference>